<accession>A0A915CZD2</accession>
<dbReference type="GO" id="GO:0016020">
    <property type="term" value="C:membrane"/>
    <property type="evidence" value="ECO:0007669"/>
    <property type="project" value="UniProtKB-SubCell"/>
</dbReference>
<evidence type="ECO:0000256" key="4">
    <source>
        <dbReference type="ARBA" id="ARBA00022989"/>
    </source>
</evidence>
<keyword evidence="3 6" id="KW-0812">Transmembrane</keyword>
<dbReference type="Proteomes" id="UP000887574">
    <property type="component" value="Unplaced"/>
</dbReference>
<dbReference type="InterPro" id="IPR037185">
    <property type="entry name" value="EmrE-like"/>
</dbReference>
<evidence type="ECO:0000256" key="2">
    <source>
        <dbReference type="ARBA" id="ARBA00005731"/>
    </source>
</evidence>
<sequence length="106" mass="11416">MSTVIFIGYAICRKNQPHINAGIFLPSFAGGVLWAAGMIFWFLSAAKLSQSIAGPIIAMIVGVTAAFWSVFYFKEIKSGKSMYMLGLSLVFATVGSLSMALSKYGF</sequence>
<dbReference type="PANTHER" id="PTHR16119">
    <property type="entry name" value="TRANSMEMBRANE PROTEIN 144"/>
    <property type="match status" value="1"/>
</dbReference>
<proteinExistence type="inferred from homology"/>
<organism evidence="7 8">
    <name type="scientific">Ditylenchus dipsaci</name>
    <dbReference type="NCBI Taxonomy" id="166011"/>
    <lineage>
        <taxon>Eukaryota</taxon>
        <taxon>Metazoa</taxon>
        <taxon>Ecdysozoa</taxon>
        <taxon>Nematoda</taxon>
        <taxon>Chromadorea</taxon>
        <taxon>Rhabditida</taxon>
        <taxon>Tylenchina</taxon>
        <taxon>Tylenchomorpha</taxon>
        <taxon>Sphaerularioidea</taxon>
        <taxon>Anguinidae</taxon>
        <taxon>Anguininae</taxon>
        <taxon>Ditylenchus</taxon>
    </lineage>
</organism>
<name>A0A915CZD2_9BILA</name>
<feature type="transmembrane region" description="Helical" evidence="6">
    <location>
        <begin position="83"/>
        <end position="101"/>
    </location>
</feature>
<dbReference type="PANTHER" id="PTHR16119:SF17">
    <property type="entry name" value="TRANSMEMBRANE PROTEIN 144"/>
    <property type="match status" value="1"/>
</dbReference>
<evidence type="ECO:0000256" key="1">
    <source>
        <dbReference type="ARBA" id="ARBA00004141"/>
    </source>
</evidence>
<feature type="transmembrane region" description="Helical" evidence="6">
    <location>
        <begin position="52"/>
        <end position="71"/>
    </location>
</feature>
<evidence type="ECO:0000256" key="5">
    <source>
        <dbReference type="ARBA" id="ARBA00023136"/>
    </source>
</evidence>
<dbReference type="Pfam" id="PF07857">
    <property type="entry name" value="TMEM144"/>
    <property type="match status" value="1"/>
</dbReference>
<dbReference type="SUPFAM" id="SSF103481">
    <property type="entry name" value="Multidrug resistance efflux transporter EmrE"/>
    <property type="match status" value="1"/>
</dbReference>
<evidence type="ECO:0000256" key="6">
    <source>
        <dbReference type="SAM" id="Phobius"/>
    </source>
</evidence>
<evidence type="ECO:0000256" key="3">
    <source>
        <dbReference type="ARBA" id="ARBA00022692"/>
    </source>
</evidence>
<dbReference type="InterPro" id="IPR012435">
    <property type="entry name" value="TMEM144"/>
</dbReference>
<comment type="subcellular location">
    <subcellularLocation>
        <location evidence="1">Membrane</location>
        <topology evidence="1">Multi-pass membrane protein</topology>
    </subcellularLocation>
</comment>
<protein>
    <submittedName>
        <fullName evidence="8">Uncharacterized protein</fullName>
    </submittedName>
</protein>
<dbReference type="GO" id="GO:0015144">
    <property type="term" value="F:carbohydrate transmembrane transporter activity"/>
    <property type="evidence" value="ECO:0007669"/>
    <property type="project" value="InterPro"/>
</dbReference>
<reference evidence="8" key="1">
    <citation type="submission" date="2022-11" db="UniProtKB">
        <authorList>
            <consortium name="WormBaseParasite"/>
        </authorList>
    </citation>
    <scope>IDENTIFICATION</scope>
</reference>
<dbReference type="InterPro" id="IPR010651">
    <property type="entry name" value="Sugar_transport"/>
</dbReference>
<dbReference type="WBParaSite" id="jg13864">
    <property type="protein sequence ID" value="jg13864"/>
    <property type="gene ID" value="jg13864"/>
</dbReference>
<keyword evidence="4 6" id="KW-1133">Transmembrane helix</keyword>
<evidence type="ECO:0000313" key="8">
    <source>
        <dbReference type="WBParaSite" id="jg13864"/>
    </source>
</evidence>
<keyword evidence="5 6" id="KW-0472">Membrane</keyword>
<evidence type="ECO:0000313" key="7">
    <source>
        <dbReference type="Proteomes" id="UP000887574"/>
    </source>
</evidence>
<keyword evidence="7" id="KW-1185">Reference proteome</keyword>
<feature type="transmembrane region" description="Helical" evidence="6">
    <location>
        <begin position="23"/>
        <end position="46"/>
    </location>
</feature>
<comment type="similarity">
    <text evidence="2">Belongs to the TMEM144 family.</text>
</comment>
<dbReference type="AlphaFoldDB" id="A0A915CZD2"/>